<name>A0ACB8THW7_9AGAM</name>
<proteinExistence type="predicted"/>
<gene>
    <name evidence="1" type="ORF">BV25DRAFT_1818339</name>
</gene>
<reference evidence="1" key="2">
    <citation type="journal article" date="2022" name="New Phytol.">
        <title>Evolutionary transition to the ectomycorrhizal habit in the genomes of a hyperdiverse lineage of mushroom-forming fungi.</title>
        <authorList>
            <person name="Looney B."/>
            <person name="Miyauchi S."/>
            <person name="Morin E."/>
            <person name="Drula E."/>
            <person name="Courty P.E."/>
            <person name="Kohler A."/>
            <person name="Kuo A."/>
            <person name="LaButti K."/>
            <person name="Pangilinan J."/>
            <person name="Lipzen A."/>
            <person name="Riley R."/>
            <person name="Andreopoulos W."/>
            <person name="He G."/>
            <person name="Johnson J."/>
            <person name="Nolan M."/>
            <person name="Tritt A."/>
            <person name="Barry K.W."/>
            <person name="Grigoriev I.V."/>
            <person name="Nagy L.G."/>
            <person name="Hibbett D."/>
            <person name="Henrissat B."/>
            <person name="Matheny P.B."/>
            <person name="Labbe J."/>
            <person name="Martin F.M."/>
        </authorList>
    </citation>
    <scope>NUCLEOTIDE SEQUENCE</scope>
    <source>
        <strain evidence="1">HHB10654</strain>
    </source>
</reference>
<sequence length="161" mass="17526">MSTISPDAPLKGGCFCGAVSYTVTAPPTLSSYCHCTQCQRLNASPFMHSIHFPDAAFAWTHTTAPDPFASPPGLDTYVNPSRPHKTRFRCTACGGTVASLNAKTHHVSVWGAQLARDADGRIIRWEEVRPTAHIFYGTRMLDIDDGLGKWEGYAGQSERIG</sequence>
<accession>A0ACB8THW7</accession>
<dbReference type="EMBL" id="MU277188">
    <property type="protein sequence ID" value="KAI0067986.1"/>
    <property type="molecule type" value="Genomic_DNA"/>
</dbReference>
<dbReference type="Proteomes" id="UP000814140">
    <property type="component" value="Unassembled WGS sequence"/>
</dbReference>
<protein>
    <submittedName>
        <fullName evidence="1">Uncharacterized protein</fullName>
    </submittedName>
</protein>
<evidence type="ECO:0000313" key="1">
    <source>
        <dbReference type="EMBL" id="KAI0067986.1"/>
    </source>
</evidence>
<comment type="caution">
    <text evidence="1">The sequence shown here is derived from an EMBL/GenBank/DDBJ whole genome shotgun (WGS) entry which is preliminary data.</text>
</comment>
<reference evidence="1" key="1">
    <citation type="submission" date="2021-03" db="EMBL/GenBank/DDBJ databases">
        <authorList>
            <consortium name="DOE Joint Genome Institute"/>
            <person name="Ahrendt S."/>
            <person name="Looney B.P."/>
            <person name="Miyauchi S."/>
            <person name="Morin E."/>
            <person name="Drula E."/>
            <person name="Courty P.E."/>
            <person name="Chicoki N."/>
            <person name="Fauchery L."/>
            <person name="Kohler A."/>
            <person name="Kuo A."/>
            <person name="Labutti K."/>
            <person name="Pangilinan J."/>
            <person name="Lipzen A."/>
            <person name="Riley R."/>
            <person name="Andreopoulos W."/>
            <person name="He G."/>
            <person name="Johnson J."/>
            <person name="Barry K.W."/>
            <person name="Grigoriev I.V."/>
            <person name="Nagy L."/>
            <person name="Hibbett D."/>
            <person name="Henrissat B."/>
            <person name="Matheny P.B."/>
            <person name="Labbe J."/>
            <person name="Martin F."/>
        </authorList>
    </citation>
    <scope>NUCLEOTIDE SEQUENCE</scope>
    <source>
        <strain evidence="1">HHB10654</strain>
    </source>
</reference>
<evidence type="ECO:0000313" key="2">
    <source>
        <dbReference type="Proteomes" id="UP000814140"/>
    </source>
</evidence>
<organism evidence="1 2">
    <name type="scientific">Artomyces pyxidatus</name>
    <dbReference type="NCBI Taxonomy" id="48021"/>
    <lineage>
        <taxon>Eukaryota</taxon>
        <taxon>Fungi</taxon>
        <taxon>Dikarya</taxon>
        <taxon>Basidiomycota</taxon>
        <taxon>Agaricomycotina</taxon>
        <taxon>Agaricomycetes</taxon>
        <taxon>Russulales</taxon>
        <taxon>Auriscalpiaceae</taxon>
        <taxon>Artomyces</taxon>
    </lineage>
</organism>
<keyword evidence="2" id="KW-1185">Reference proteome</keyword>